<dbReference type="Proteomes" id="UP001501444">
    <property type="component" value="Unassembled WGS sequence"/>
</dbReference>
<dbReference type="RefSeq" id="WP_344615596.1">
    <property type="nucleotide sequence ID" value="NZ_BAAARV010000053.1"/>
</dbReference>
<comment type="caution">
    <text evidence="1">The sequence shown here is derived from an EMBL/GenBank/DDBJ whole genome shotgun (WGS) entry which is preliminary data.</text>
</comment>
<name>A0ABN3GUN0_9ACTN</name>
<proteinExistence type="predicted"/>
<sequence length="199" mass="21725">MTALEDVIRALLFRRPGVEPEPRARSVERLDDGTFHVDYHDPDHVYLVTVRQIPRVRLPLERPAPVGQVGGVRAELVQVSLANHIEVVLDAEPGPPREAALDAYLTSYGQWAERAEPGSPPPPQPGEQFGRIALAVSDDSGTAYRLASGQLGGTGMEWTVRWLFRPTPPVTARRLTLDFTSPAGPPVSISLPLPPFTNS</sequence>
<evidence type="ECO:0000313" key="1">
    <source>
        <dbReference type="EMBL" id="GAA2361464.1"/>
    </source>
</evidence>
<reference evidence="1 2" key="1">
    <citation type="journal article" date="2019" name="Int. J. Syst. Evol. Microbiol.">
        <title>The Global Catalogue of Microorganisms (GCM) 10K type strain sequencing project: providing services to taxonomists for standard genome sequencing and annotation.</title>
        <authorList>
            <consortium name="The Broad Institute Genomics Platform"/>
            <consortium name="The Broad Institute Genome Sequencing Center for Infectious Disease"/>
            <person name="Wu L."/>
            <person name="Ma J."/>
        </authorList>
    </citation>
    <scope>NUCLEOTIDE SEQUENCE [LARGE SCALE GENOMIC DNA]</scope>
    <source>
        <strain evidence="1 2">JCM 3272</strain>
    </source>
</reference>
<protein>
    <submittedName>
        <fullName evidence="1">Uncharacterized protein</fullName>
    </submittedName>
</protein>
<organism evidence="1 2">
    <name type="scientific">Dactylosporangium salmoneum</name>
    <dbReference type="NCBI Taxonomy" id="53361"/>
    <lineage>
        <taxon>Bacteria</taxon>
        <taxon>Bacillati</taxon>
        <taxon>Actinomycetota</taxon>
        <taxon>Actinomycetes</taxon>
        <taxon>Micromonosporales</taxon>
        <taxon>Micromonosporaceae</taxon>
        <taxon>Dactylosporangium</taxon>
    </lineage>
</organism>
<gene>
    <name evidence="1" type="ORF">GCM10010170_056850</name>
</gene>
<evidence type="ECO:0000313" key="2">
    <source>
        <dbReference type="Proteomes" id="UP001501444"/>
    </source>
</evidence>
<accession>A0ABN3GUN0</accession>
<dbReference type="EMBL" id="BAAARV010000053">
    <property type="protein sequence ID" value="GAA2361464.1"/>
    <property type="molecule type" value="Genomic_DNA"/>
</dbReference>
<keyword evidence="2" id="KW-1185">Reference proteome</keyword>